<comment type="caution">
    <text evidence="4">The sequence shown here is derived from an EMBL/GenBank/DDBJ whole genome shotgun (WGS) entry which is preliminary data.</text>
</comment>
<dbReference type="Gene3D" id="3.30.420.40">
    <property type="match status" value="4"/>
</dbReference>
<reference evidence="4" key="1">
    <citation type="journal article" date="2014" name="Int. J. Syst. Evol. Microbiol.">
        <title>Complete genome sequence of Corynebacterium casei LMG S-19264T (=DSM 44701T), isolated from a smear-ripened cheese.</title>
        <authorList>
            <consortium name="US DOE Joint Genome Institute (JGI-PGF)"/>
            <person name="Walter F."/>
            <person name="Albersmeier A."/>
            <person name="Kalinowski J."/>
            <person name="Ruckert C."/>
        </authorList>
    </citation>
    <scope>NUCLEOTIDE SEQUENCE</scope>
    <source>
        <strain evidence="4">KCTC 23714</strain>
    </source>
</reference>
<dbReference type="InterPro" id="IPR013126">
    <property type="entry name" value="Hsp_70_fam"/>
</dbReference>
<keyword evidence="2" id="KW-0547">Nucleotide-binding</keyword>
<dbReference type="RefSeq" id="WP_189633469.1">
    <property type="nucleotide sequence ID" value="NZ_BMYQ01000004.1"/>
</dbReference>
<accession>A0A918IRW1</accession>
<evidence type="ECO:0000313" key="4">
    <source>
        <dbReference type="EMBL" id="GGW29410.1"/>
    </source>
</evidence>
<evidence type="ECO:0000256" key="3">
    <source>
        <dbReference type="ARBA" id="ARBA00022840"/>
    </source>
</evidence>
<evidence type="ECO:0000256" key="1">
    <source>
        <dbReference type="ARBA" id="ARBA00007381"/>
    </source>
</evidence>
<evidence type="ECO:0000313" key="5">
    <source>
        <dbReference type="Proteomes" id="UP000628984"/>
    </source>
</evidence>
<comment type="similarity">
    <text evidence="1">Belongs to the heat shock protein 70 family.</text>
</comment>
<proteinExistence type="inferred from homology"/>
<dbReference type="PANTHER" id="PTHR19375">
    <property type="entry name" value="HEAT SHOCK PROTEIN 70KDA"/>
    <property type="match status" value="1"/>
</dbReference>
<gene>
    <name evidence="4" type="ORF">GCM10011452_17450</name>
</gene>
<reference evidence="4" key="2">
    <citation type="submission" date="2020-09" db="EMBL/GenBank/DDBJ databases">
        <authorList>
            <person name="Sun Q."/>
            <person name="Kim S."/>
        </authorList>
    </citation>
    <scope>NUCLEOTIDE SEQUENCE</scope>
    <source>
        <strain evidence="4">KCTC 23714</strain>
    </source>
</reference>
<dbReference type="PROSITE" id="PS00329">
    <property type="entry name" value="HSP70_2"/>
    <property type="match status" value="1"/>
</dbReference>
<protein>
    <submittedName>
        <fullName evidence="4">Heat-shock protein</fullName>
    </submittedName>
</protein>
<name>A0A918IRW1_9RHOB</name>
<dbReference type="EMBL" id="BMYQ01000004">
    <property type="protein sequence ID" value="GGW29410.1"/>
    <property type="molecule type" value="Genomic_DNA"/>
</dbReference>
<keyword evidence="5" id="KW-1185">Reference proteome</keyword>
<dbReference type="GO" id="GO:0005524">
    <property type="term" value="F:ATP binding"/>
    <property type="evidence" value="ECO:0007669"/>
    <property type="project" value="UniProtKB-KW"/>
</dbReference>
<dbReference type="Pfam" id="PF00012">
    <property type="entry name" value="HSP70"/>
    <property type="match status" value="2"/>
</dbReference>
<dbReference type="GO" id="GO:0140662">
    <property type="term" value="F:ATP-dependent protein folding chaperone"/>
    <property type="evidence" value="ECO:0007669"/>
    <property type="project" value="InterPro"/>
</dbReference>
<keyword evidence="3" id="KW-0067">ATP-binding</keyword>
<dbReference type="PRINTS" id="PR00301">
    <property type="entry name" value="HEATSHOCK70"/>
</dbReference>
<organism evidence="4 5">
    <name type="scientific">Gemmobacter lanyuensis</name>
    <dbReference type="NCBI Taxonomy" id="1054497"/>
    <lineage>
        <taxon>Bacteria</taxon>
        <taxon>Pseudomonadati</taxon>
        <taxon>Pseudomonadota</taxon>
        <taxon>Alphaproteobacteria</taxon>
        <taxon>Rhodobacterales</taxon>
        <taxon>Paracoccaceae</taxon>
        <taxon>Gemmobacter</taxon>
    </lineage>
</organism>
<dbReference type="InterPro" id="IPR018181">
    <property type="entry name" value="Heat_shock_70_CS"/>
</dbReference>
<dbReference type="Gene3D" id="3.90.640.10">
    <property type="entry name" value="Actin, Chain A, domain 4"/>
    <property type="match status" value="1"/>
</dbReference>
<evidence type="ECO:0000256" key="2">
    <source>
        <dbReference type="ARBA" id="ARBA00022741"/>
    </source>
</evidence>
<dbReference type="SUPFAM" id="SSF53067">
    <property type="entry name" value="Actin-like ATPase domain"/>
    <property type="match status" value="2"/>
</dbReference>
<dbReference type="CDD" id="cd10231">
    <property type="entry name" value="ASKHA_NBD_HSP70_YegD-like"/>
    <property type="match status" value="1"/>
</dbReference>
<dbReference type="Proteomes" id="UP000628984">
    <property type="component" value="Unassembled WGS sequence"/>
</dbReference>
<dbReference type="AlphaFoldDB" id="A0A918IRW1"/>
<dbReference type="PROSITE" id="PS01036">
    <property type="entry name" value="HSP70_3"/>
    <property type="match status" value="1"/>
</dbReference>
<dbReference type="InterPro" id="IPR043129">
    <property type="entry name" value="ATPase_NBD"/>
</dbReference>
<sequence>MQSCGIDFGTSNSTLGVVEGGQPRLLPLEGGAATLPSAVFWAEDGPPLFGRAGIEAYLEGDDGRLMRALKSTLGTPLITERTRVGGKTVSFREVLTRFLAHLRRQLPAPCPAVVLGRPVHFVDDDPQADAQAETVLAEIAREIGFSEVGFQFEPIAAALDYESTCTREELVLIVDIGGGTSDVSLVRVGPEAAKKADRAGDILGNDGIRVGGTDFDRLFSLSEVMPHLGFGASTKGGAGLMPRHYYLDLATWHRINFLYSRQTEADLKALRHEADNPDLIARLQRVIAERQGHAIAMEVERAKIALTGAEVERLMLSALCGAPNPMAQRARLNAALAAPLARIGDLIERVLAQGGVARDQVATVFLTGGSSRLPALRDLVAQRLPEAALASGDDLGSVGTGLAIEAARRFG</sequence>
<dbReference type="InterPro" id="IPR042054">
    <property type="entry name" value="YegD-like"/>
</dbReference>